<dbReference type="SMART" id="SM00382">
    <property type="entry name" value="AAA"/>
    <property type="match status" value="1"/>
</dbReference>
<keyword evidence="4" id="KW-0067">ATP-binding</keyword>
<dbReference type="Pfam" id="PF00005">
    <property type="entry name" value="ABC_tran"/>
    <property type="match status" value="1"/>
</dbReference>
<dbReference type="InterPro" id="IPR050763">
    <property type="entry name" value="ABC_transporter_ATP-binding"/>
</dbReference>
<dbReference type="GO" id="GO:0046677">
    <property type="term" value="P:response to antibiotic"/>
    <property type="evidence" value="ECO:0007669"/>
    <property type="project" value="UniProtKB-KW"/>
</dbReference>
<evidence type="ECO:0000313" key="8">
    <source>
        <dbReference type="EMBL" id="CCH15426.1"/>
    </source>
</evidence>
<dbReference type="InterPro" id="IPR003593">
    <property type="entry name" value="AAA+_ATPase"/>
</dbReference>
<dbReference type="AlphaFoldDB" id="I0KV29"/>
<dbReference type="SUPFAM" id="SSF52540">
    <property type="entry name" value="P-loop containing nucleoside triphosphate hydrolases"/>
    <property type="match status" value="1"/>
</dbReference>
<evidence type="ECO:0000259" key="7">
    <source>
        <dbReference type="PROSITE" id="PS50893"/>
    </source>
</evidence>
<dbReference type="InterPro" id="IPR027417">
    <property type="entry name" value="P-loop_NTPase"/>
</dbReference>
<keyword evidence="3" id="KW-0547">Nucleotide-binding</keyword>
<comment type="caution">
    <text evidence="8">The sequence shown here is derived from an EMBL/GenBank/DDBJ whole genome shotgun (WGS) entry which is preliminary data.</text>
</comment>
<dbReference type="Gene3D" id="3.40.50.300">
    <property type="entry name" value="P-loop containing nucleotide triphosphate hydrolases"/>
    <property type="match status" value="1"/>
</dbReference>
<dbReference type="Proteomes" id="UP000003448">
    <property type="component" value="Unassembled WGS sequence"/>
</dbReference>
<evidence type="ECO:0000313" key="9">
    <source>
        <dbReference type="Proteomes" id="UP000003448"/>
    </source>
</evidence>
<accession>I0KV29</accession>
<dbReference type="STRING" id="1150864.MILUP08_40331"/>
<dbReference type="PROSITE" id="PS50893">
    <property type="entry name" value="ABC_TRANSPORTER_2"/>
    <property type="match status" value="1"/>
</dbReference>
<name>I0KV29_9ACTN</name>
<keyword evidence="9" id="KW-1185">Reference proteome</keyword>
<dbReference type="EMBL" id="CAIE01000004">
    <property type="protein sequence ID" value="CCH15426.1"/>
    <property type="molecule type" value="Genomic_DNA"/>
</dbReference>
<evidence type="ECO:0000256" key="6">
    <source>
        <dbReference type="SAM" id="MobiDB-lite"/>
    </source>
</evidence>
<evidence type="ECO:0000256" key="4">
    <source>
        <dbReference type="ARBA" id="ARBA00022840"/>
    </source>
</evidence>
<dbReference type="OrthoDB" id="9804819at2"/>
<dbReference type="PANTHER" id="PTHR42711:SF17">
    <property type="entry name" value="ABC TRANSPORTER ATP-BINDING PROTEIN"/>
    <property type="match status" value="1"/>
</dbReference>
<dbReference type="PROSITE" id="PS00211">
    <property type="entry name" value="ABC_TRANSPORTER_1"/>
    <property type="match status" value="1"/>
</dbReference>
<dbReference type="InterPro" id="IPR017871">
    <property type="entry name" value="ABC_transporter-like_CS"/>
</dbReference>
<proteinExistence type="predicted"/>
<dbReference type="RefSeq" id="WP_007454544.1">
    <property type="nucleotide sequence ID" value="NZ_HF570108.1"/>
</dbReference>
<protein>
    <submittedName>
        <fullName evidence="8">ABC transporter related protein</fullName>
    </submittedName>
</protein>
<keyword evidence="5" id="KW-0046">Antibiotic resistance</keyword>
<reference evidence="9" key="1">
    <citation type="journal article" date="2012" name="J. Bacteriol.">
        <title>Genome Sequence of Micromonospora lupini Lupac 08, Isolated from Root Nodules of Lupinus angustifolius.</title>
        <authorList>
            <person name="Alonso-Vega P."/>
            <person name="Normand P."/>
            <person name="Bacigalupe R."/>
            <person name="Pujic P."/>
            <person name="Lajus A."/>
            <person name="Vallenet D."/>
            <person name="Carro L."/>
            <person name="Coll P."/>
            <person name="Trujillo M.E."/>
        </authorList>
    </citation>
    <scope>NUCLEOTIDE SEQUENCE [LARGE SCALE GENOMIC DNA]</scope>
    <source>
        <strain evidence="9">Lupac 08</strain>
    </source>
</reference>
<dbReference type="InterPro" id="IPR003439">
    <property type="entry name" value="ABC_transporter-like_ATP-bd"/>
</dbReference>
<evidence type="ECO:0000256" key="1">
    <source>
        <dbReference type="ARBA" id="ARBA00004202"/>
    </source>
</evidence>
<dbReference type="GO" id="GO:0005886">
    <property type="term" value="C:plasma membrane"/>
    <property type="evidence" value="ECO:0007669"/>
    <property type="project" value="UniProtKB-SubCell"/>
</dbReference>
<dbReference type="PANTHER" id="PTHR42711">
    <property type="entry name" value="ABC TRANSPORTER ATP-BINDING PROTEIN"/>
    <property type="match status" value="1"/>
</dbReference>
<organism evidence="8 9">
    <name type="scientific">Micromonospora lupini str. Lupac 08</name>
    <dbReference type="NCBI Taxonomy" id="1150864"/>
    <lineage>
        <taxon>Bacteria</taxon>
        <taxon>Bacillati</taxon>
        <taxon>Actinomycetota</taxon>
        <taxon>Actinomycetes</taxon>
        <taxon>Micromonosporales</taxon>
        <taxon>Micromonosporaceae</taxon>
        <taxon>Micromonospora</taxon>
    </lineage>
</organism>
<keyword evidence="2" id="KW-0813">Transport</keyword>
<dbReference type="CDD" id="cd03230">
    <property type="entry name" value="ABC_DR_subfamily_A"/>
    <property type="match status" value="1"/>
</dbReference>
<feature type="domain" description="ABC transporter" evidence="7">
    <location>
        <begin position="4"/>
        <end position="227"/>
    </location>
</feature>
<gene>
    <name evidence="8" type="ORF">MILUP08_40331</name>
</gene>
<dbReference type="eggNOG" id="COG1131">
    <property type="taxonomic scope" value="Bacteria"/>
</dbReference>
<dbReference type="GO" id="GO:0005524">
    <property type="term" value="F:ATP binding"/>
    <property type="evidence" value="ECO:0007669"/>
    <property type="project" value="UniProtKB-KW"/>
</dbReference>
<evidence type="ECO:0000256" key="2">
    <source>
        <dbReference type="ARBA" id="ARBA00022448"/>
    </source>
</evidence>
<evidence type="ECO:0000256" key="5">
    <source>
        <dbReference type="ARBA" id="ARBA00023251"/>
    </source>
</evidence>
<comment type="subcellular location">
    <subcellularLocation>
        <location evidence="1">Cell membrane</location>
        <topology evidence="1">Peripheral membrane protein</topology>
    </subcellularLocation>
</comment>
<evidence type="ECO:0000256" key="3">
    <source>
        <dbReference type="ARBA" id="ARBA00022741"/>
    </source>
</evidence>
<feature type="region of interest" description="Disordered" evidence="6">
    <location>
        <begin position="286"/>
        <end position="331"/>
    </location>
</feature>
<dbReference type="GO" id="GO:0016887">
    <property type="term" value="F:ATP hydrolysis activity"/>
    <property type="evidence" value="ECO:0007669"/>
    <property type="project" value="InterPro"/>
</dbReference>
<sequence length="331" mass="34887">MTLARADQASRRYGDVLALDRVDLEVRAGELVGLLGPNGAGKSTLMNLLVGLRRPSSGRVELFGGDPRDPASRRQIGVTPQETGLPGTLRVGEVVDFVSAHYPDPVPRGELLDRFGLGDLARRQTGGLSGGQRRRLAVALAFVGRPRLVLLDEPTTGLDVAARHTLWDAIRAFHDDGGTVLLSSHYLEEVETLAHRVVVIGQGRVLADDTVDAIRGIVGVRRVSLVADDLPDLPGVVRADRVDGRLHLLTTDADELVRALVNSRAAFTDLEVRPTSLEEAFLAITGGDQPGTGEQVSGVAPASAPNQTGIGDPTGTEGQPTAAAGGRPTTL</sequence>